<dbReference type="STRING" id="211114.SAMN04489726_0817"/>
<dbReference type="OrthoDB" id="3653264at2"/>
<dbReference type="PROSITE" id="PS52004">
    <property type="entry name" value="KS3_2"/>
    <property type="match status" value="1"/>
</dbReference>
<dbReference type="SUPFAM" id="SSF52151">
    <property type="entry name" value="FabD/lysophospholipase-like"/>
    <property type="match status" value="1"/>
</dbReference>
<dbReference type="EMBL" id="LT629701">
    <property type="protein sequence ID" value="SDM29063.1"/>
    <property type="molecule type" value="Genomic_DNA"/>
</dbReference>
<dbReference type="CDD" id="cd00833">
    <property type="entry name" value="PKS"/>
    <property type="match status" value="1"/>
</dbReference>
<keyword evidence="3 7" id="KW-0808">Transferase</keyword>
<dbReference type="InterPro" id="IPR016036">
    <property type="entry name" value="Malonyl_transacylase_ACP-bd"/>
</dbReference>
<dbReference type="InterPro" id="IPR014030">
    <property type="entry name" value="Ketoacyl_synth_N"/>
</dbReference>
<dbReference type="PROSITE" id="PS50075">
    <property type="entry name" value="CARRIER"/>
    <property type="match status" value="1"/>
</dbReference>
<dbReference type="InterPro" id="IPR006162">
    <property type="entry name" value="Ppantetheine_attach_site"/>
</dbReference>
<keyword evidence="8" id="KW-1185">Reference proteome</keyword>
<dbReference type="Gene3D" id="3.40.366.10">
    <property type="entry name" value="Malonyl-Coenzyme A Acyl Carrier Protein, domain 2"/>
    <property type="match status" value="1"/>
</dbReference>
<dbReference type="RefSeq" id="WP_052407434.1">
    <property type="nucleotide sequence ID" value="NZ_JOEF01000011.1"/>
</dbReference>
<evidence type="ECO:0000259" key="6">
    <source>
        <dbReference type="PROSITE" id="PS52004"/>
    </source>
</evidence>
<keyword evidence="4" id="KW-0175">Coiled coil</keyword>
<dbReference type="Gene3D" id="3.40.47.10">
    <property type="match status" value="1"/>
</dbReference>
<dbReference type="SMART" id="SM01294">
    <property type="entry name" value="PKS_PP_betabranch"/>
    <property type="match status" value="1"/>
</dbReference>
<proteinExistence type="predicted"/>
<dbReference type="Pfam" id="PF00550">
    <property type="entry name" value="PP-binding"/>
    <property type="match status" value="1"/>
</dbReference>
<dbReference type="InterPro" id="IPR036736">
    <property type="entry name" value="ACP-like_sf"/>
</dbReference>
<dbReference type="GO" id="GO:0006633">
    <property type="term" value="P:fatty acid biosynthetic process"/>
    <property type="evidence" value="ECO:0007669"/>
    <property type="project" value="InterPro"/>
</dbReference>
<dbReference type="Pfam" id="PF00698">
    <property type="entry name" value="Acyl_transf_1"/>
    <property type="match status" value="1"/>
</dbReference>
<dbReference type="GO" id="GO:0004315">
    <property type="term" value="F:3-oxoacyl-[acyl-carrier-protein] synthase activity"/>
    <property type="evidence" value="ECO:0007669"/>
    <property type="project" value="InterPro"/>
</dbReference>
<dbReference type="PROSITE" id="PS00606">
    <property type="entry name" value="KS3_1"/>
    <property type="match status" value="1"/>
</dbReference>
<evidence type="ECO:0000259" key="5">
    <source>
        <dbReference type="PROSITE" id="PS50075"/>
    </source>
</evidence>
<dbReference type="SUPFAM" id="SSF47336">
    <property type="entry name" value="ACP-like"/>
    <property type="match status" value="1"/>
</dbReference>
<evidence type="ECO:0000256" key="4">
    <source>
        <dbReference type="SAM" id="Coils"/>
    </source>
</evidence>
<evidence type="ECO:0000313" key="8">
    <source>
        <dbReference type="Proteomes" id="UP000183376"/>
    </source>
</evidence>
<evidence type="ECO:0000256" key="1">
    <source>
        <dbReference type="ARBA" id="ARBA00022450"/>
    </source>
</evidence>
<sequence length="946" mass="100199">MNEEKYRASLVRAAAAIKDLEARLERVRRERAEPIAVVGMGCRFPGGADDPDAFWRMLRDGVDAVTEIPYERIDRRGQEEPVSDAGRWGAFLSDVDGFDADFFGIPPRESARMDPQHRLVLEVAWDALAHAGIVPSSLAGSATGVFVGMSGNDYLLLSSGGRARDAHVGTGTAHSFGPGRLSHLLGLRGPNMSVDTACSSSLVSVHLAMQSLRSGESSLALAGGVNLVLAQESTETVADLDALSSDGRCRSFDARANGFVRGEGCGIVVLKRLSDAEADGDRILAVLRGSAVNSDGHSAGLTAPNQLAQRDMLRQAYTNAGVSTKDVGYIETHGTGTPLGDPIEFEALAEVVDSDRCVLGAVKTNIGHLEAAAGIAGLIKVIQSLRHESIPGNLHFTTLNPRMRLAGTPFVLPTLPVPWPRSERPRVAGVSSFGMSGTNAHIVVEEAPPGPARTAGPAIVPISARTEPALRELITACRGLDAGEIAYTAALRRQHYEYRAALVGGVDSGVHRAIEKPGPLTFVFSGQGSQWAGMGRELVDHPVFAECAALAPFDLRAELDGKRLDDTSIVQPLIFAVQATLVARLAEWGITPGAVIGHSIGEVAAAYAAGALTLPEAMRLAVTRGRIMSRAGTSGRMTAVRATPEAARLHAHGSVSVAAVNDSGSVVLAGPERELDEVVARIGGRARKLDVRYAFHSPEMAPLADELERELGDLEGASTTVPMFSTVTGKAVAELDSQYWVTNVREPVLFADAVGSAIEAGARVFVEIGPHPVLIGNVRQCLTDHAVDGAVIPTLRRGGADLLEVVGGLYTSGFDVDFAKIVPRGAVVTLPRYPWQHRSYWLDAAGSGPTAETNWLDRINALAPEERVEAVELAVRADVATVLRLSSVDDVPVDRPLVELGVDSLMAVQVRHELSARTGAALPAMLAFDHPTPRAIARYLLEMGSE</sequence>
<evidence type="ECO:0000256" key="2">
    <source>
        <dbReference type="ARBA" id="ARBA00022553"/>
    </source>
</evidence>
<organism evidence="7 8">
    <name type="scientific">Allokutzneria albata</name>
    <name type="common">Kibdelosporangium albatum</name>
    <dbReference type="NCBI Taxonomy" id="211114"/>
    <lineage>
        <taxon>Bacteria</taxon>
        <taxon>Bacillati</taxon>
        <taxon>Actinomycetota</taxon>
        <taxon>Actinomycetes</taxon>
        <taxon>Pseudonocardiales</taxon>
        <taxon>Pseudonocardiaceae</taxon>
        <taxon>Allokutzneria</taxon>
    </lineage>
</organism>
<dbReference type="GO" id="GO:0031177">
    <property type="term" value="F:phosphopantetheine binding"/>
    <property type="evidence" value="ECO:0007669"/>
    <property type="project" value="InterPro"/>
</dbReference>
<dbReference type="InterPro" id="IPR018201">
    <property type="entry name" value="Ketoacyl_synth_AS"/>
</dbReference>
<feature type="coiled-coil region" evidence="4">
    <location>
        <begin position="3"/>
        <end position="30"/>
    </location>
</feature>
<reference evidence="7 8" key="1">
    <citation type="submission" date="2016-10" db="EMBL/GenBank/DDBJ databases">
        <authorList>
            <person name="de Groot N.N."/>
        </authorList>
    </citation>
    <scope>NUCLEOTIDE SEQUENCE [LARGE SCALE GENOMIC DNA]</scope>
    <source>
        <strain evidence="7 8">DSM 44149</strain>
    </source>
</reference>
<dbReference type="InterPro" id="IPR001227">
    <property type="entry name" value="Ac_transferase_dom_sf"/>
</dbReference>
<feature type="domain" description="Ketosynthase family 3 (KS3)" evidence="6">
    <location>
        <begin position="32"/>
        <end position="446"/>
    </location>
</feature>
<feature type="domain" description="Carrier" evidence="5">
    <location>
        <begin position="866"/>
        <end position="944"/>
    </location>
</feature>
<dbReference type="PROSITE" id="PS00012">
    <property type="entry name" value="PHOSPHOPANTETHEINE"/>
    <property type="match status" value="1"/>
</dbReference>
<dbReference type="PANTHER" id="PTHR43775:SF37">
    <property type="entry name" value="SI:DKEY-61P9.11"/>
    <property type="match status" value="1"/>
</dbReference>
<keyword evidence="2" id="KW-0597">Phosphoprotein</keyword>
<dbReference type="Pfam" id="PF16197">
    <property type="entry name" value="KAsynt_C_assoc"/>
    <property type="match status" value="1"/>
</dbReference>
<dbReference type="Proteomes" id="UP000183376">
    <property type="component" value="Chromosome I"/>
</dbReference>
<dbReference type="PANTHER" id="PTHR43775">
    <property type="entry name" value="FATTY ACID SYNTHASE"/>
    <property type="match status" value="1"/>
</dbReference>
<evidence type="ECO:0000313" key="7">
    <source>
        <dbReference type="EMBL" id="SDM29063.1"/>
    </source>
</evidence>
<dbReference type="InterPro" id="IPR032821">
    <property type="entry name" value="PKS_assoc"/>
</dbReference>
<dbReference type="SUPFAM" id="SSF55048">
    <property type="entry name" value="Probable ACP-binding domain of malonyl-CoA ACP transacylase"/>
    <property type="match status" value="1"/>
</dbReference>
<gene>
    <name evidence="7" type="ORF">SAMN04489726_0817</name>
</gene>
<dbReference type="InterPro" id="IPR014043">
    <property type="entry name" value="Acyl_transferase_dom"/>
</dbReference>
<dbReference type="SMART" id="SM00827">
    <property type="entry name" value="PKS_AT"/>
    <property type="match status" value="1"/>
</dbReference>
<dbReference type="InterPro" id="IPR020806">
    <property type="entry name" value="PKS_PP-bd"/>
</dbReference>
<accession>A0A1G9S0Q9</accession>
<dbReference type="eggNOG" id="COG3321">
    <property type="taxonomic scope" value="Bacteria"/>
</dbReference>
<dbReference type="FunFam" id="3.40.47.10:FF:000019">
    <property type="entry name" value="Polyketide synthase type I"/>
    <property type="match status" value="1"/>
</dbReference>
<dbReference type="Gene3D" id="3.30.70.3290">
    <property type="match status" value="1"/>
</dbReference>
<dbReference type="Gene3D" id="1.10.1200.10">
    <property type="entry name" value="ACP-like"/>
    <property type="match status" value="1"/>
</dbReference>
<dbReference type="InterPro" id="IPR014031">
    <property type="entry name" value="Ketoacyl_synth_C"/>
</dbReference>
<dbReference type="SUPFAM" id="SSF53901">
    <property type="entry name" value="Thiolase-like"/>
    <property type="match status" value="1"/>
</dbReference>
<dbReference type="InterPro" id="IPR016035">
    <property type="entry name" value="Acyl_Trfase/lysoPLipase"/>
</dbReference>
<dbReference type="InterPro" id="IPR020841">
    <property type="entry name" value="PKS_Beta-ketoAc_synthase_dom"/>
</dbReference>
<dbReference type="Pfam" id="PF00109">
    <property type="entry name" value="ketoacyl-synt"/>
    <property type="match status" value="1"/>
</dbReference>
<dbReference type="SMART" id="SM00823">
    <property type="entry name" value="PKS_PP"/>
    <property type="match status" value="1"/>
</dbReference>
<name>A0A1G9S0Q9_ALLAB</name>
<protein>
    <submittedName>
        <fullName evidence="7">Acyl transferase domain-containing protein</fullName>
    </submittedName>
</protein>
<dbReference type="AlphaFoldDB" id="A0A1G9S0Q9"/>
<dbReference type="SMART" id="SM00825">
    <property type="entry name" value="PKS_KS"/>
    <property type="match status" value="1"/>
</dbReference>
<keyword evidence="1" id="KW-0596">Phosphopantetheine</keyword>
<dbReference type="InterPro" id="IPR009081">
    <property type="entry name" value="PP-bd_ACP"/>
</dbReference>
<dbReference type="InterPro" id="IPR016039">
    <property type="entry name" value="Thiolase-like"/>
</dbReference>
<dbReference type="GO" id="GO:0004312">
    <property type="term" value="F:fatty acid synthase activity"/>
    <property type="evidence" value="ECO:0007669"/>
    <property type="project" value="TreeGrafter"/>
</dbReference>
<dbReference type="InterPro" id="IPR050091">
    <property type="entry name" value="PKS_NRPS_Biosynth_Enz"/>
</dbReference>
<dbReference type="Pfam" id="PF02801">
    <property type="entry name" value="Ketoacyl-synt_C"/>
    <property type="match status" value="1"/>
</dbReference>
<evidence type="ECO:0000256" key="3">
    <source>
        <dbReference type="ARBA" id="ARBA00022679"/>
    </source>
</evidence>